<sequence length="264" mass="30104">MSVFDKVVASMGIGSAAVDTKLKSPFIQQGEILHGMVEVKGGNTDQRIEAINLKLMTMFGHEGSDRLSSAIVDSFQLNEPFTINKGERKTIPFSIQIPHYTPVTMTDPHTQQNIPPVWIETGIDIRHAIDPKDKDYVAVEPSTIHENIIDAIKVIGFKFRQMESQNTPAWVKTKRPFVQQFEFIPTYGKYNRKLDELEVYILQGDRETTVYFEIDKRSKGSMAAFKEKFNLDDYRGSVTLDNQQILINRSRVSDSFEQIIDNVL</sequence>
<accession>A0A0V8HL58</accession>
<proteinExistence type="predicted"/>
<dbReference type="PANTHER" id="PTHR40053">
    <property type="entry name" value="SPORULATION-CONTROL PROTEIN SPO0M"/>
    <property type="match status" value="1"/>
</dbReference>
<dbReference type="InterPro" id="IPR009776">
    <property type="entry name" value="Spore_0_M"/>
</dbReference>
<dbReference type="EMBL" id="FMAU01000002">
    <property type="protein sequence ID" value="SCC11244.1"/>
    <property type="molecule type" value="Genomic_DNA"/>
</dbReference>
<evidence type="ECO:0000313" key="1">
    <source>
        <dbReference type="EMBL" id="SCC11244.1"/>
    </source>
</evidence>
<evidence type="ECO:0000313" key="2">
    <source>
        <dbReference type="Proteomes" id="UP000181997"/>
    </source>
</evidence>
<keyword evidence="2" id="KW-1185">Reference proteome</keyword>
<name>A0A0V8HL58_9BACI</name>
<dbReference type="OrthoDB" id="2351239at2"/>
<reference evidence="2" key="1">
    <citation type="submission" date="2016-08" db="EMBL/GenBank/DDBJ databases">
        <authorList>
            <person name="Varghese N."/>
            <person name="Submissions Spin"/>
        </authorList>
    </citation>
    <scope>NUCLEOTIDE SEQUENCE [LARGE SCALE GENOMIC DNA]</scope>
    <source>
        <strain evidence="2">SGD-1123</strain>
    </source>
</reference>
<dbReference type="Proteomes" id="UP000181997">
    <property type="component" value="Unassembled WGS sequence"/>
</dbReference>
<dbReference type="AlphaFoldDB" id="A0A0V8HL58"/>
<gene>
    <name evidence="1" type="ORF">GA0061094_2575</name>
</gene>
<organism evidence="1 2">
    <name type="scientific">[Bacillus] enclensis</name>
    <dbReference type="NCBI Taxonomy" id="1402860"/>
    <lineage>
        <taxon>Bacteria</taxon>
        <taxon>Bacillati</taxon>
        <taxon>Bacillota</taxon>
        <taxon>Bacilli</taxon>
        <taxon>Bacillales</taxon>
        <taxon>Bacillaceae</taxon>
        <taxon>Rossellomorea</taxon>
    </lineage>
</organism>
<dbReference type="Pfam" id="PF07070">
    <property type="entry name" value="Spo0M"/>
    <property type="match status" value="1"/>
</dbReference>
<dbReference type="PANTHER" id="PTHR40053:SF1">
    <property type="entry name" value="SPORULATION-CONTROL PROTEIN SPO0M"/>
    <property type="match status" value="1"/>
</dbReference>
<protein>
    <submittedName>
        <fullName evidence="1">Sporulation-control protein</fullName>
    </submittedName>
</protein>
<dbReference type="RefSeq" id="WP_058298666.1">
    <property type="nucleotide sequence ID" value="NZ_FMAU01000002.1"/>
</dbReference>